<organism evidence="9 10">
    <name type="scientific">Mucilaginibacter ginsenosidivorax</name>
    <dbReference type="NCBI Taxonomy" id="862126"/>
    <lineage>
        <taxon>Bacteria</taxon>
        <taxon>Pseudomonadati</taxon>
        <taxon>Bacteroidota</taxon>
        <taxon>Sphingobacteriia</taxon>
        <taxon>Sphingobacteriales</taxon>
        <taxon>Sphingobacteriaceae</taxon>
        <taxon>Mucilaginibacter</taxon>
    </lineage>
</organism>
<keyword evidence="3" id="KW-0813">Transport</keyword>
<gene>
    <name evidence="9" type="ORF">FSB76_06485</name>
</gene>
<dbReference type="Pfam" id="PF01594">
    <property type="entry name" value="AI-2E_transport"/>
    <property type="match status" value="1"/>
</dbReference>
<evidence type="ECO:0000256" key="8">
    <source>
        <dbReference type="SAM" id="Phobius"/>
    </source>
</evidence>
<evidence type="ECO:0000256" key="4">
    <source>
        <dbReference type="ARBA" id="ARBA00022475"/>
    </source>
</evidence>
<evidence type="ECO:0000256" key="7">
    <source>
        <dbReference type="ARBA" id="ARBA00023136"/>
    </source>
</evidence>
<feature type="transmembrane region" description="Helical" evidence="8">
    <location>
        <begin position="147"/>
        <end position="171"/>
    </location>
</feature>
<dbReference type="OrthoDB" id="9793390at2"/>
<reference evidence="9 10" key="1">
    <citation type="journal article" date="2013" name="J. Microbiol.">
        <title>Mucilaginibacter ginsenosidivorax sp. nov., with ginsenoside converting activity isolated from sediment.</title>
        <authorList>
            <person name="Kim J.K."/>
            <person name="Choi T.E."/>
            <person name="Liu Q.M."/>
            <person name="Park H.Y."/>
            <person name="Yi T.H."/>
            <person name="Yoon M.H."/>
            <person name="Kim S.C."/>
            <person name="Im W.T."/>
        </authorList>
    </citation>
    <scope>NUCLEOTIDE SEQUENCE [LARGE SCALE GENOMIC DNA]</scope>
    <source>
        <strain evidence="9 10">KHI28</strain>
    </source>
</reference>
<evidence type="ECO:0000256" key="6">
    <source>
        <dbReference type="ARBA" id="ARBA00022989"/>
    </source>
</evidence>
<evidence type="ECO:0000256" key="5">
    <source>
        <dbReference type="ARBA" id="ARBA00022692"/>
    </source>
</evidence>
<proteinExistence type="inferred from homology"/>
<keyword evidence="5 8" id="KW-0812">Transmembrane</keyword>
<dbReference type="PANTHER" id="PTHR21716:SF53">
    <property type="entry name" value="PERMEASE PERM-RELATED"/>
    <property type="match status" value="1"/>
</dbReference>
<dbReference type="GO" id="GO:0005886">
    <property type="term" value="C:plasma membrane"/>
    <property type="evidence" value="ECO:0007669"/>
    <property type="project" value="UniProtKB-SubCell"/>
</dbReference>
<keyword evidence="7 8" id="KW-0472">Membrane</keyword>
<comment type="subcellular location">
    <subcellularLocation>
        <location evidence="1">Cell membrane</location>
        <topology evidence="1">Multi-pass membrane protein</topology>
    </subcellularLocation>
</comment>
<dbReference type="RefSeq" id="WP_147052819.1">
    <property type="nucleotide sequence ID" value="NZ_CP042437.1"/>
</dbReference>
<sequence>MPAKKIAAPFYERLALTLLGFLALGYLIIVGKDILDPLIFGFIFAILLLPVSNFLEKKLRLPRSMSSLASILLLVALVGGILYLVGSQISNLANDWPMLKSQVSQSIHDLQDWVQSAFHINAAKQLKYVDDASKKIMESGTDVVSTAFGAISSLMIFYVFIMIFTFFILLYRRLLLRFIIWVFRDENSAVVMDIVENIQSIMRQYILGLLLEMFIVASVAITVFLLIGIKYAALLGIIVGLFNIIPYIGIFTALLLSTIITFATGNIGKTVTVAVSVIVIHAVDANFLLPTIVGSKVRLNALISFIGIILGEMIWGLSGMFLSIPVIAIFKIIFDRIESLKPWGYLLGGDYESNKKAAEKLKVE</sequence>
<evidence type="ECO:0000313" key="9">
    <source>
        <dbReference type="EMBL" id="QEC75610.1"/>
    </source>
</evidence>
<feature type="transmembrane region" description="Helical" evidence="8">
    <location>
        <begin position="301"/>
        <end position="334"/>
    </location>
</feature>
<comment type="similarity">
    <text evidence="2">Belongs to the autoinducer-2 exporter (AI-2E) (TC 2.A.86) family.</text>
</comment>
<feature type="transmembrane region" description="Helical" evidence="8">
    <location>
        <begin position="271"/>
        <end position="289"/>
    </location>
</feature>
<feature type="transmembrane region" description="Helical" evidence="8">
    <location>
        <begin position="12"/>
        <end position="31"/>
    </location>
</feature>
<feature type="transmembrane region" description="Helical" evidence="8">
    <location>
        <begin position="67"/>
        <end position="86"/>
    </location>
</feature>
<evidence type="ECO:0000256" key="1">
    <source>
        <dbReference type="ARBA" id="ARBA00004651"/>
    </source>
</evidence>
<evidence type="ECO:0000256" key="2">
    <source>
        <dbReference type="ARBA" id="ARBA00009773"/>
    </source>
</evidence>
<evidence type="ECO:0000256" key="3">
    <source>
        <dbReference type="ARBA" id="ARBA00022448"/>
    </source>
</evidence>
<dbReference type="Proteomes" id="UP000321362">
    <property type="component" value="Chromosome"/>
</dbReference>
<feature type="transmembrane region" description="Helical" evidence="8">
    <location>
        <begin position="205"/>
        <end position="227"/>
    </location>
</feature>
<dbReference type="AlphaFoldDB" id="A0A5B8VVT4"/>
<name>A0A5B8VVT4_9SPHI</name>
<feature type="transmembrane region" description="Helical" evidence="8">
    <location>
        <begin position="233"/>
        <end position="259"/>
    </location>
</feature>
<dbReference type="InterPro" id="IPR002549">
    <property type="entry name" value="AI-2E-like"/>
</dbReference>
<keyword evidence="6 8" id="KW-1133">Transmembrane helix</keyword>
<feature type="transmembrane region" description="Helical" evidence="8">
    <location>
        <begin position="37"/>
        <end position="55"/>
    </location>
</feature>
<evidence type="ECO:0000313" key="10">
    <source>
        <dbReference type="Proteomes" id="UP000321362"/>
    </source>
</evidence>
<dbReference type="KEGG" id="mgk:FSB76_06485"/>
<dbReference type="EMBL" id="CP042437">
    <property type="protein sequence ID" value="QEC75610.1"/>
    <property type="molecule type" value="Genomic_DNA"/>
</dbReference>
<protein>
    <submittedName>
        <fullName evidence="9">AI-2E family transporter</fullName>
    </submittedName>
</protein>
<keyword evidence="10" id="KW-1185">Reference proteome</keyword>
<accession>A0A5B8VVT4</accession>
<dbReference type="PANTHER" id="PTHR21716">
    <property type="entry name" value="TRANSMEMBRANE PROTEIN"/>
    <property type="match status" value="1"/>
</dbReference>
<keyword evidence="4" id="KW-1003">Cell membrane</keyword>